<sequence length="263" mass="30380">MPDVDFDDARLQGMKGPGLLWVASKIKKPDLLDWTTFLKWYDEEVFPQAIDMSMVPSGLRSTARDQSNEWWNLCLSPVTDFAYFQTDEFQQAMADDNKNKLLPAGGKYHDLVDFDCRFYNIQSTFEHGNQTTLESTKCLMVSQWDFRADMEESEFDGWYYSQHLPMMGGVPGFLRSSRYKLDHGLWTSGDGAELPCPDWVEVNEFDTMDIDVYYILEAAAKQSEQMHDIMAKTTFSIDVYRVEKLFGDKTFFHGFGRPSSEAE</sequence>
<dbReference type="InParanoid" id="A0A136JJK4"/>
<reference evidence="2" key="1">
    <citation type="submission" date="2016-02" db="EMBL/GenBank/DDBJ databases">
        <title>Draft genome sequence of Microdochium bolleyi, a fungal endophyte of beachgrass.</title>
        <authorList>
            <consortium name="DOE Joint Genome Institute"/>
            <person name="David A.S."/>
            <person name="May G."/>
            <person name="Haridas S."/>
            <person name="Lim J."/>
            <person name="Wang M."/>
            <person name="Labutti K."/>
            <person name="Lipzen A."/>
            <person name="Barry K."/>
            <person name="Grigoriev I.V."/>
        </authorList>
    </citation>
    <scope>NUCLEOTIDE SEQUENCE [LARGE SCALE GENOMIC DNA]</scope>
    <source>
        <strain evidence="2">J235TASD1</strain>
    </source>
</reference>
<evidence type="ECO:0000313" key="1">
    <source>
        <dbReference type="EMBL" id="KXJ97307.1"/>
    </source>
</evidence>
<dbReference type="AlphaFoldDB" id="A0A136JJK4"/>
<dbReference type="OrthoDB" id="2851338at2759"/>
<accession>A0A136JJK4</accession>
<evidence type="ECO:0008006" key="3">
    <source>
        <dbReference type="Google" id="ProtNLM"/>
    </source>
</evidence>
<keyword evidence="2" id="KW-1185">Reference proteome</keyword>
<proteinExistence type="predicted"/>
<gene>
    <name evidence="1" type="ORF">Micbo1qcDRAFT_7032</name>
</gene>
<evidence type="ECO:0000313" key="2">
    <source>
        <dbReference type="Proteomes" id="UP000070501"/>
    </source>
</evidence>
<dbReference type="EMBL" id="KQ964245">
    <property type="protein sequence ID" value="KXJ97307.1"/>
    <property type="molecule type" value="Genomic_DNA"/>
</dbReference>
<name>A0A136JJK4_9PEZI</name>
<protein>
    <recommendedName>
        <fullName evidence="3">EthD domain-containing protein</fullName>
    </recommendedName>
</protein>
<dbReference type="Proteomes" id="UP000070501">
    <property type="component" value="Unassembled WGS sequence"/>
</dbReference>
<organism evidence="1 2">
    <name type="scientific">Microdochium bolleyi</name>
    <dbReference type="NCBI Taxonomy" id="196109"/>
    <lineage>
        <taxon>Eukaryota</taxon>
        <taxon>Fungi</taxon>
        <taxon>Dikarya</taxon>
        <taxon>Ascomycota</taxon>
        <taxon>Pezizomycotina</taxon>
        <taxon>Sordariomycetes</taxon>
        <taxon>Xylariomycetidae</taxon>
        <taxon>Xylariales</taxon>
        <taxon>Microdochiaceae</taxon>
        <taxon>Microdochium</taxon>
    </lineage>
</organism>